<keyword evidence="1" id="KW-0812">Transmembrane</keyword>
<dbReference type="AlphaFoldDB" id="A0AAP0F1U0"/>
<evidence type="ECO:0000313" key="2">
    <source>
        <dbReference type="EMBL" id="KAK9103765.1"/>
    </source>
</evidence>
<comment type="caution">
    <text evidence="2">The sequence shown here is derived from an EMBL/GenBank/DDBJ whole genome shotgun (WGS) entry which is preliminary data.</text>
</comment>
<dbReference type="Proteomes" id="UP001417504">
    <property type="component" value="Unassembled WGS sequence"/>
</dbReference>
<evidence type="ECO:0000313" key="3">
    <source>
        <dbReference type="Proteomes" id="UP001417504"/>
    </source>
</evidence>
<sequence length="102" mass="11346">MANNNAALFRGLCSFMKGCSTASAVLCAIYRKNSSSEFAPLLVIRAAICFGFSCYSAIRLIEVAKELGMVRGFIYFTFKLEIYLMSVCSFLVFMTLIKEASY</sequence>
<dbReference type="EMBL" id="JBBNAE010000008">
    <property type="protein sequence ID" value="KAK9103765.1"/>
    <property type="molecule type" value="Genomic_DNA"/>
</dbReference>
<keyword evidence="3" id="KW-1185">Reference proteome</keyword>
<keyword evidence="1" id="KW-1133">Transmembrane helix</keyword>
<keyword evidence="1" id="KW-0472">Membrane</keyword>
<protein>
    <submittedName>
        <fullName evidence="2">Uncharacterized protein</fullName>
    </submittedName>
</protein>
<name>A0AAP0F1U0_9MAGN</name>
<gene>
    <name evidence="2" type="ORF">Sjap_021019</name>
</gene>
<feature type="transmembrane region" description="Helical" evidence="1">
    <location>
        <begin position="42"/>
        <end position="61"/>
    </location>
</feature>
<feature type="transmembrane region" description="Helical" evidence="1">
    <location>
        <begin position="6"/>
        <end position="30"/>
    </location>
</feature>
<organism evidence="2 3">
    <name type="scientific">Stephania japonica</name>
    <dbReference type="NCBI Taxonomy" id="461633"/>
    <lineage>
        <taxon>Eukaryota</taxon>
        <taxon>Viridiplantae</taxon>
        <taxon>Streptophyta</taxon>
        <taxon>Embryophyta</taxon>
        <taxon>Tracheophyta</taxon>
        <taxon>Spermatophyta</taxon>
        <taxon>Magnoliopsida</taxon>
        <taxon>Ranunculales</taxon>
        <taxon>Menispermaceae</taxon>
        <taxon>Menispermoideae</taxon>
        <taxon>Cissampelideae</taxon>
        <taxon>Stephania</taxon>
    </lineage>
</organism>
<feature type="transmembrane region" description="Helical" evidence="1">
    <location>
        <begin position="73"/>
        <end position="97"/>
    </location>
</feature>
<evidence type="ECO:0000256" key="1">
    <source>
        <dbReference type="SAM" id="Phobius"/>
    </source>
</evidence>
<accession>A0AAP0F1U0</accession>
<proteinExistence type="predicted"/>
<reference evidence="2 3" key="1">
    <citation type="submission" date="2024-01" db="EMBL/GenBank/DDBJ databases">
        <title>Genome assemblies of Stephania.</title>
        <authorList>
            <person name="Yang L."/>
        </authorList>
    </citation>
    <scope>NUCLEOTIDE SEQUENCE [LARGE SCALE GENOMIC DNA]</scope>
    <source>
        <strain evidence="2">QJT</strain>
        <tissue evidence="2">Leaf</tissue>
    </source>
</reference>